<dbReference type="EMBL" id="JAMRXG010000011">
    <property type="protein sequence ID" value="MCM6776641.1"/>
    <property type="molecule type" value="Genomic_DNA"/>
</dbReference>
<feature type="compositionally biased region" description="Basic and acidic residues" evidence="1">
    <location>
        <begin position="192"/>
        <end position="219"/>
    </location>
</feature>
<reference evidence="2" key="1">
    <citation type="submission" date="2022-06" db="EMBL/GenBank/DDBJ databases">
        <title>Novel species in genus nocardia.</title>
        <authorList>
            <person name="Li F."/>
        </authorList>
    </citation>
    <scope>NUCLEOTIDE SEQUENCE</scope>
    <source>
        <strain evidence="2">CDC141</strain>
    </source>
</reference>
<evidence type="ECO:0000313" key="2">
    <source>
        <dbReference type="EMBL" id="MCM6776641.1"/>
    </source>
</evidence>
<dbReference type="RefSeq" id="WP_251914953.1">
    <property type="nucleotide sequence ID" value="NZ_JAMRXG010000011.1"/>
</dbReference>
<proteinExistence type="predicted"/>
<protein>
    <submittedName>
        <fullName evidence="2">Uncharacterized protein</fullName>
    </submittedName>
</protein>
<name>A0A9X2EEG0_9NOCA</name>
<dbReference type="AlphaFoldDB" id="A0A9X2EEG0"/>
<dbReference type="Proteomes" id="UP001139157">
    <property type="component" value="Unassembled WGS sequence"/>
</dbReference>
<feature type="region of interest" description="Disordered" evidence="1">
    <location>
        <begin position="78"/>
        <end position="130"/>
    </location>
</feature>
<feature type="compositionally biased region" description="Low complexity" evidence="1">
    <location>
        <begin position="157"/>
        <end position="167"/>
    </location>
</feature>
<feature type="compositionally biased region" description="Low complexity" evidence="1">
    <location>
        <begin position="92"/>
        <end position="101"/>
    </location>
</feature>
<keyword evidence="3" id="KW-1185">Reference proteome</keyword>
<comment type="caution">
    <text evidence="2">The sequence shown here is derived from an EMBL/GenBank/DDBJ whole genome shotgun (WGS) entry which is preliminary data.</text>
</comment>
<sequence>MTDFVDRLLGRATGAAIRPMIPTLFEPLARRRAGEPLVLGTVTDTAHGENSGGAAEPICPPAAQSHPIRILQAREPRPTVGALPPERQPSSAVPVAAPEPVTQSRSGEPPVTVPVVEPPMPSEPAHRSATSVVAHTKLVHRQSVPVYEPAAVPPASPSRRATASRAGRPPEPEVRISIGRVEIRAAAPAAEPTRRTDPPKRPRLSLDDYLRGRDGGVRS</sequence>
<accession>A0A9X2EEG0</accession>
<evidence type="ECO:0000256" key="1">
    <source>
        <dbReference type="SAM" id="MobiDB-lite"/>
    </source>
</evidence>
<evidence type="ECO:0000313" key="3">
    <source>
        <dbReference type="Proteomes" id="UP001139157"/>
    </source>
</evidence>
<organism evidence="2 3">
    <name type="scientific">Nocardia pulmonis</name>
    <dbReference type="NCBI Taxonomy" id="2951408"/>
    <lineage>
        <taxon>Bacteria</taxon>
        <taxon>Bacillati</taxon>
        <taxon>Actinomycetota</taxon>
        <taxon>Actinomycetes</taxon>
        <taxon>Mycobacteriales</taxon>
        <taxon>Nocardiaceae</taxon>
        <taxon>Nocardia</taxon>
    </lineage>
</organism>
<feature type="region of interest" description="Disordered" evidence="1">
    <location>
        <begin position="144"/>
        <end position="219"/>
    </location>
</feature>
<gene>
    <name evidence="2" type="ORF">NDR86_24440</name>
</gene>